<feature type="domain" description="DUF1541" evidence="3">
    <location>
        <begin position="155"/>
        <end position="204"/>
    </location>
</feature>
<accession>A0ABV3V5K9</accession>
<gene>
    <name evidence="4" type="ORF">VVR66_10810</name>
</gene>
<comment type="caution">
    <text evidence="4">The sequence shown here is derived from an EMBL/GenBank/DDBJ whole genome shotgun (WGS) entry which is preliminary data.</text>
</comment>
<organism evidence="4 5">
    <name type="scientific">Kocuria carniphila</name>
    <dbReference type="NCBI Taxonomy" id="262208"/>
    <lineage>
        <taxon>Bacteria</taxon>
        <taxon>Bacillati</taxon>
        <taxon>Actinomycetota</taxon>
        <taxon>Actinomycetes</taxon>
        <taxon>Micrococcales</taxon>
        <taxon>Micrococcaceae</taxon>
        <taxon>Kocuria</taxon>
    </lineage>
</organism>
<proteinExistence type="predicted"/>
<name>A0ABV3V5K9_9MICC</name>
<keyword evidence="5" id="KW-1185">Reference proteome</keyword>
<dbReference type="Pfam" id="PF07563">
    <property type="entry name" value="DUF1541"/>
    <property type="match status" value="2"/>
</dbReference>
<feature type="chain" id="PRO_5045611536" evidence="2">
    <location>
        <begin position="27"/>
        <end position="211"/>
    </location>
</feature>
<evidence type="ECO:0000256" key="2">
    <source>
        <dbReference type="SAM" id="SignalP"/>
    </source>
</evidence>
<protein>
    <submittedName>
        <fullName evidence="4">YdhK family protein</fullName>
    </submittedName>
</protein>
<evidence type="ECO:0000256" key="1">
    <source>
        <dbReference type="SAM" id="MobiDB-lite"/>
    </source>
</evidence>
<dbReference type="Gene3D" id="2.30.30.1210">
    <property type="entry name" value="Domain of unknown function DUF1541"/>
    <property type="match status" value="1"/>
</dbReference>
<feature type="region of interest" description="Disordered" evidence="1">
    <location>
        <begin position="23"/>
        <end position="106"/>
    </location>
</feature>
<dbReference type="RefSeq" id="WP_095797077.1">
    <property type="nucleotide sequence ID" value="NZ_CAUREL010000010.1"/>
</dbReference>
<dbReference type="InterPro" id="IPR011438">
    <property type="entry name" value="DUF1541"/>
</dbReference>
<dbReference type="PROSITE" id="PS51257">
    <property type="entry name" value="PROKAR_LIPOPROTEIN"/>
    <property type="match status" value="1"/>
</dbReference>
<dbReference type="Proteomes" id="UP001558481">
    <property type="component" value="Unassembled WGS sequence"/>
</dbReference>
<evidence type="ECO:0000313" key="4">
    <source>
        <dbReference type="EMBL" id="MEX3595201.1"/>
    </source>
</evidence>
<sequence>MKRTITLPGLTLAAALALTACGGTDAGEEETPSVPGTTATATSSQSADEASGAHGGHEGHEGMGGAEHQHNPNGGPPPEGIVEVSDPTYPVSSSVTLTADHMPGMRGSEATITGAFDTTAYSVTYTPTDGGEPVVDHKWVVQEELQDPGEPPLADGTEVVLTADHMAGMKGAEATIESSTDETVYMVDVETDGMKMTNHKWVVESEVQPAE</sequence>
<feature type="signal peptide" evidence="2">
    <location>
        <begin position="1"/>
        <end position="26"/>
    </location>
</feature>
<reference evidence="4 5" key="1">
    <citation type="journal article" date="2024" name="Fungal Genet. Biol.">
        <title>The porcine skin microbiome exhibits broad fungal antagonism.</title>
        <authorList>
            <person name="De La Cruz K.F."/>
            <person name="Townsend E.C."/>
            <person name="Alex Cheong J.Z."/>
            <person name="Salamzade R."/>
            <person name="Liu A."/>
            <person name="Sandstrom S."/>
            <person name="Davila E."/>
            <person name="Huang L."/>
            <person name="Xu K.H."/>
            <person name="Wu S.Y."/>
            <person name="Meudt J.J."/>
            <person name="Shanmuganayagam D."/>
            <person name="Gibson A.L.F."/>
            <person name="Kalan L.R."/>
        </authorList>
    </citation>
    <scope>NUCLEOTIDE SEQUENCE [LARGE SCALE GENOMIC DNA]</scope>
    <source>
        <strain evidence="4 5">LK2625</strain>
    </source>
</reference>
<evidence type="ECO:0000259" key="3">
    <source>
        <dbReference type="Pfam" id="PF07563"/>
    </source>
</evidence>
<dbReference type="EMBL" id="JAYWLU010000011">
    <property type="protein sequence ID" value="MEX3595201.1"/>
    <property type="molecule type" value="Genomic_DNA"/>
</dbReference>
<feature type="compositionally biased region" description="Low complexity" evidence="1">
    <location>
        <begin position="37"/>
        <end position="52"/>
    </location>
</feature>
<evidence type="ECO:0000313" key="5">
    <source>
        <dbReference type="Proteomes" id="UP001558481"/>
    </source>
</evidence>
<keyword evidence="2" id="KW-0732">Signal</keyword>
<feature type="domain" description="DUF1541" evidence="3">
    <location>
        <begin position="93"/>
        <end position="142"/>
    </location>
</feature>